<gene>
    <name evidence="2" type="ORF">LZC94_47295</name>
</gene>
<accession>A0ABZ2M250</accession>
<evidence type="ECO:0000259" key="1">
    <source>
        <dbReference type="Pfam" id="PF16473"/>
    </source>
</evidence>
<evidence type="ECO:0000313" key="3">
    <source>
        <dbReference type="Proteomes" id="UP001370348"/>
    </source>
</evidence>
<evidence type="ECO:0000313" key="2">
    <source>
        <dbReference type="EMBL" id="WXB15416.1"/>
    </source>
</evidence>
<keyword evidence="3" id="KW-1185">Reference proteome</keyword>
<protein>
    <submittedName>
        <fullName evidence="2">3'-5' exoribonuclease</fullName>
    </submittedName>
</protein>
<dbReference type="InterPro" id="IPR036397">
    <property type="entry name" value="RNaseH_sf"/>
</dbReference>
<dbReference type="RefSeq" id="WP_394825042.1">
    <property type="nucleotide sequence ID" value="NZ_CP089984.1"/>
</dbReference>
<proteinExistence type="predicted"/>
<dbReference type="Proteomes" id="UP001370348">
    <property type="component" value="Chromosome"/>
</dbReference>
<name>A0ABZ2M250_9BACT</name>
<dbReference type="InterPro" id="IPR033390">
    <property type="entry name" value="Rv2179c-like"/>
</dbReference>
<reference evidence="2 3" key="1">
    <citation type="submission" date="2021-12" db="EMBL/GenBank/DDBJ databases">
        <title>Discovery of the Pendulisporaceae a myxobacterial family with distinct sporulation behavior and unique specialized metabolism.</title>
        <authorList>
            <person name="Garcia R."/>
            <person name="Popoff A."/>
            <person name="Bader C.D."/>
            <person name="Loehr J."/>
            <person name="Walesch S."/>
            <person name="Walt C."/>
            <person name="Boldt J."/>
            <person name="Bunk B."/>
            <person name="Haeckl F.J.F.P.J."/>
            <person name="Gunesch A.P."/>
            <person name="Birkelbach J."/>
            <person name="Nuebel U."/>
            <person name="Pietschmann T."/>
            <person name="Bach T."/>
            <person name="Mueller R."/>
        </authorList>
    </citation>
    <scope>NUCLEOTIDE SEQUENCE [LARGE SCALE GENOMIC DNA]</scope>
    <source>
        <strain evidence="2 3">MSr11954</strain>
    </source>
</reference>
<dbReference type="Pfam" id="PF16473">
    <property type="entry name" value="Rv2179c-like"/>
    <property type="match status" value="1"/>
</dbReference>
<feature type="domain" description="3'-5' exoribonuclease Rv2179c-like" evidence="1">
    <location>
        <begin position="84"/>
        <end position="170"/>
    </location>
</feature>
<dbReference type="Gene3D" id="3.30.420.10">
    <property type="entry name" value="Ribonuclease H-like superfamily/Ribonuclease H"/>
    <property type="match status" value="1"/>
</dbReference>
<sequence length="178" mass="20084">MKIFYDTEFHENGKTIDLISIGLVAEDGREYYAVSSEFDWQRAANDRWLAANVLSHLPTVMVGPDPNAHRVLDRSSHVVLARAAIAADVETFIRQTPQPELWAYYTAYDHVALAQLWGRMVDRPNAVPMFTRDIKQEAARLGVSSDDLPKQLSGEHHALADARHNQVMLAFLADRATR</sequence>
<dbReference type="EMBL" id="CP089984">
    <property type="protein sequence ID" value="WXB15416.1"/>
    <property type="molecule type" value="Genomic_DNA"/>
</dbReference>
<organism evidence="2 3">
    <name type="scientific">Pendulispora albinea</name>
    <dbReference type="NCBI Taxonomy" id="2741071"/>
    <lineage>
        <taxon>Bacteria</taxon>
        <taxon>Pseudomonadati</taxon>
        <taxon>Myxococcota</taxon>
        <taxon>Myxococcia</taxon>
        <taxon>Myxococcales</taxon>
        <taxon>Sorangiineae</taxon>
        <taxon>Pendulisporaceae</taxon>
        <taxon>Pendulispora</taxon>
    </lineage>
</organism>